<reference evidence="6 7" key="1">
    <citation type="submission" date="2020-08" db="EMBL/GenBank/DDBJ databases">
        <title>Aphidius gifuensis genome sequencing and assembly.</title>
        <authorList>
            <person name="Du Z."/>
        </authorList>
    </citation>
    <scope>NUCLEOTIDE SEQUENCE [LARGE SCALE GENOMIC DNA]</scope>
    <source>
        <strain evidence="6">YNYX2018</strain>
        <tissue evidence="6">Adults</tissue>
    </source>
</reference>
<sequence>MARDGEYRADRGTGHVRTLLSTAKPIIIPKNFAIGAGISSFQTEGAWNIDDKGESNYDRLLANDTQNGKVACDFYHKYKEDIQIAKDIGLNHFKMSLSWTRILPTGSIDNISQAGLHFYHDVIDEIRANGMEPIVTIYHWDHPVVFDGFKSWLDERMINHFADYARVVFKNFGSKVKFWTTINEPMIYCTYIINDRFKCVYTMLMAHARVYHMYDKEFRAVQSGEIGIVDACMGYIPVDSQNQECQSIGFDRDCGLVFEPIFSKEDYLGLNYYTAYLCQLIPNPLPTANGFFNIDEFLNETWEQEDDSFIFTVPEGLRLLLNKIKKEYNNPLVYILENGCPNNQGLNDVRKINYLYLHMKEVILAREVDGCKVEKYMVWSLLDSYEWLGGYKHKFGLVKVDFNSVNLTRTPRLSAKWLKKVIRDRIKIPENFAIGAGVSAYQVEGAWNVDDKGESNYDRRFANNTQNGTVACDFYHKYKEDIQIAKDIGLKHFRISLSWTRILRTGRLHHISKAGIQFYHNVIDEIRANGMEPIVTIYHWDHPLFFDQFDSWLDEQMINFFADYARVVFQNFGPKVKFWTTINEPNLYCSRILRTSEERKFRCGYTMLKAHAKVYHLYDEEFRASQHGKIGISNACQPAIPADLQSRSCRFTAFDDECGWALNPIFSEKGDWPESIKSLYYGNRKLPSFTPEEIKYIRNTSDYLGLTYYTADLCQNVPNYNWRTNRSLQMSKFKNRTWEQEDGSFVYTAPEGLRLLLNTIKKEYNNPLVYILENGCPNNQGLNDVRKINYLYSHMKEAILAREVDGCNVEKYMVWSFLDSFEWRNGFSKKWGLVQVDFNSANLTRTPRLSAKWLKKVITDRELIEYHDEMEL</sequence>
<dbReference type="AlphaFoldDB" id="A0A834XNT1"/>
<dbReference type="Proteomes" id="UP000639338">
    <property type="component" value="Unassembled WGS sequence"/>
</dbReference>
<organism evidence="6 7">
    <name type="scientific">Aphidius gifuensis</name>
    <name type="common">Parasitoid wasp</name>
    <dbReference type="NCBI Taxonomy" id="684658"/>
    <lineage>
        <taxon>Eukaryota</taxon>
        <taxon>Metazoa</taxon>
        <taxon>Ecdysozoa</taxon>
        <taxon>Arthropoda</taxon>
        <taxon>Hexapoda</taxon>
        <taxon>Insecta</taxon>
        <taxon>Pterygota</taxon>
        <taxon>Neoptera</taxon>
        <taxon>Endopterygota</taxon>
        <taxon>Hymenoptera</taxon>
        <taxon>Apocrita</taxon>
        <taxon>Ichneumonoidea</taxon>
        <taxon>Braconidae</taxon>
        <taxon>Aphidiinae</taxon>
        <taxon>Aphidius</taxon>
    </lineage>
</organism>
<comment type="caution">
    <text evidence="6">The sequence shown here is derived from an EMBL/GenBank/DDBJ whole genome shotgun (WGS) entry which is preliminary data.</text>
</comment>
<keyword evidence="5" id="KW-0326">Glycosidase</keyword>
<dbReference type="GO" id="GO:0005975">
    <property type="term" value="P:carbohydrate metabolic process"/>
    <property type="evidence" value="ECO:0007669"/>
    <property type="project" value="InterPro"/>
</dbReference>
<comment type="subunit">
    <text evidence="2">Homodimer.</text>
</comment>
<dbReference type="FunFam" id="3.20.20.80:FF:000013">
    <property type="entry name" value="lactase-phlorizin hydrolase"/>
    <property type="match status" value="1"/>
</dbReference>
<dbReference type="PRINTS" id="PR00131">
    <property type="entry name" value="GLHYDRLASE1"/>
</dbReference>
<dbReference type="OrthoDB" id="65569at2759"/>
<dbReference type="InterPro" id="IPR017853">
    <property type="entry name" value="GH"/>
</dbReference>
<evidence type="ECO:0000256" key="5">
    <source>
        <dbReference type="ARBA" id="ARBA00023295"/>
    </source>
</evidence>
<accession>A0A834XNT1</accession>
<evidence type="ECO:0000256" key="2">
    <source>
        <dbReference type="ARBA" id="ARBA00011738"/>
    </source>
</evidence>
<evidence type="ECO:0000313" key="7">
    <source>
        <dbReference type="Proteomes" id="UP000639338"/>
    </source>
</evidence>
<comment type="similarity">
    <text evidence="1">Belongs to the glycosyl hydrolase 1 family.</text>
</comment>
<name>A0A834XNT1_APHGI</name>
<dbReference type="EMBL" id="JACMRX010000006">
    <property type="protein sequence ID" value="KAF7988126.1"/>
    <property type="molecule type" value="Genomic_DNA"/>
</dbReference>
<dbReference type="Pfam" id="PF00232">
    <property type="entry name" value="Glyco_hydro_1"/>
    <property type="match status" value="3"/>
</dbReference>
<evidence type="ECO:0000313" key="6">
    <source>
        <dbReference type="EMBL" id="KAF7988126.1"/>
    </source>
</evidence>
<keyword evidence="4" id="KW-0325">Glycoprotein</keyword>
<dbReference type="SUPFAM" id="SSF51445">
    <property type="entry name" value="(Trans)glycosidases"/>
    <property type="match status" value="2"/>
</dbReference>
<protein>
    <submittedName>
        <fullName evidence="6">Uncharacterized protein</fullName>
    </submittedName>
</protein>
<evidence type="ECO:0000256" key="3">
    <source>
        <dbReference type="ARBA" id="ARBA00022801"/>
    </source>
</evidence>
<dbReference type="PANTHER" id="PTHR10353:SF36">
    <property type="entry name" value="LP05116P"/>
    <property type="match status" value="1"/>
</dbReference>
<dbReference type="InterPro" id="IPR001360">
    <property type="entry name" value="Glyco_hydro_1"/>
</dbReference>
<evidence type="ECO:0000256" key="4">
    <source>
        <dbReference type="ARBA" id="ARBA00023180"/>
    </source>
</evidence>
<gene>
    <name evidence="6" type="ORF">HCN44_007620</name>
</gene>
<keyword evidence="3" id="KW-0378">Hydrolase</keyword>
<dbReference type="PANTHER" id="PTHR10353">
    <property type="entry name" value="GLYCOSYL HYDROLASE"/>
    <property type="match status" value="1"/>
</dbReference>
<dbReference type="GO" id="GO:0008422">
    <property type="term" value="F:beta-glucosidase activity"/>
    <property type="evidence" value="ECO:0007669"/>
    <property type="project" value="TreeGrafter"/>
</dbReference>
<proteinExistence type="inferred from homology"/>
<dbReference type="Gene3D" id="3.20.20.80">
    <property type="entry name" value="Glycosidases"/>
    <property type="match status" value="3"/>
</dbReference>
<keyword evidence="7" id="KW-1185">Reference proteome</keyword>
<evidence type="ECO:0000256" key="1">
    <source>
        <dbReference type="ARBA" id="ARBA00010838"/>
    </source>
</evidence>